<protein>
    <submittedName>
        <fullName evidence="2">Uncharacterized protein</fullName>
    </submittedName>
</protein>
<dbReference type="Gene3D" id="2.60.220.50">
    <property type="match status" value="1"/>
</dbReference>
<evidence type="ECO:0000313" key="2">
    <source>
        <dbReference type="EMBL" id="CAH4031275.1"/>
    </source>
</evidence>
<dbReference type="Proteomes" id="UP001152562">
    <property type="component" value="Unassembled WGS sequence"/>
</dbReference>
<dbReference type="EMBL" id="CALOZG010000013">
    <property type="protein sequence ID" value="CAH4031275.1"/>
    <property type="molecule type" value="Genomic_DNA"/>
</dbReference>
<feature type="chain" id="PRO_5040513843" evidence="1">
    <location>
        <begin position="23"/>
        <end position="1260"/>
    </location>
</feature>
<organism evidence="2 3">
    <name type="scientific">Pieris brassicae</name>
    <name type="common">White butterfly</name>
    <name type="synonym">Large white butterfly</name>
    <dbReference type="NCBI Taxonomy" id="7116"/>
    <lineage>
        <taxon>Eukaryota</taxon>
        <taxon>Metazoa</taxon>
        <taxon>Ecdysozoa</taxon>
        <taxon>Arthropoda</taxon>
        <taxon>Hexapoda</taxon>
        <taxon>Insecta</taxon>
        <taxon>Pterygota</taxon>
        <taxon>Neoptera</taxon>
        <taxon>Endopterygota</taxon>
        <taxon>Lepidoptera</taxon>
        <taxon>Glossata</taxon>
        <taxon>Ditrysia</taxon>
        <taxon>Papilionoidea</taxon>
        <taxon>Pieridae</taxon>
        <taxon>Pierinae</taxon>
        <taxon>Pieris</taxon>
    </lineage>
</organism>
<gene>
    <name evidence="2" type="ORF">PIBRA_LOCUS7817</name>
</gene>
<dbReference type="AlphaFoldDB" id="A0A9P0TIK8"/>
<keyword evidence="1" id="KW-0732">Signal</keyword>
<keyword evidence="3" id="KW-1185">Reference proteome</keyword>
<dbReference type="InterPro" id="IPR046338">
    <property type="entry name" value="GAIN_dom_sf"/>
</dbReference>
<proteinExistence type="predicted"/>
<evidence type="ECO:0000256" key="1">
    <source>
        <dbReference type="SAM" id="SignalP"/>
    </source>
</evidence>
<comment type="caution">
    <text evidence="2">The sequence shown here is derived from an EMBL/GenBank/DDBJ whole genome shotgun (WGS) entry which is preliminary data.</text>
</comment>
<dbReference type="SUPFAM" id="SSF50494">
    <property type="entry name" value="Trypsin-like serine proteases"/>
    <property type="match status" value="1"/>
</dbReference>
<sequence>MIVTKILYLLIPCVMFVRRSLQICLEEASNKGLSVRWPQSEEGTDIKSDPLCYNEDTIITRNCVNNTWIPSLSELTPCFEALHIFDIPQSSLCPATFKKVSENNTKYCYKVEKASSWSFPCLQGGGASVITHLNDDDVESILTALKKNNVSRYYWLPGRRAKLFSALIWNTPGQMWGRNVESNNLLPVRDCIFKNCLLLDIEAREIISELCWIEYPSLCFYRNDIHYPANCPENYSGVRLTPQESICAGINVMHKELSFEEFSNISQFKCTPMGDNIENDLSRYVYKEIAKNYPLPENTWCWFSTSFYNHVGDEIGIFKSVFSDFRVSINNKGSIRLNRKQDSTKLSCFACRTQILYEQPELLFEYNEMHNIMYLTIYFPSGLWKYSENDTGIQCFSDAKGFVKVIDINNFPYMHVKTSKYQDNTNFTIEKVVYKVDLITDRSAQYWCEGHTNNFTLISTEKVIANPQGNYIHVFSLGLEIFFTDDEIRIELNEKMIQVCDNVTDIFNADKVLLMEMLTYASEKLLVLLHMHMPIMNIYEEKGDNIKMLYENMKQIAKTELFKYNYTFVNISSSMYCLPTTSNSEGMILEWELTAIGHIAAPKQFCLQANGLPVKRRCLGSYILGSRWGQVEGVCNQNYSPSIATTYLYKFYKGRMPANDTFQFLTNGLGYILNDVGIFIPADIYYLSISLQQILNIAQSNESSVDMGTMENIAWIMNRVMILDNRYLRLAQTLNSTNVILDAVGVIIHKLARRNTSTLRSPQNIGYDLARQPNFLIQICYPTINNISGVAIRYKTNTSNFLDVDIIPLFKNTTYDEVLMISNLDIATWIPGNVLDSLIISQNLTSNETLQEENIRIIISIFHNGAVFQELDPNYLILNSRVIGVTIPGFLPNLLYPIPLIFRNLNNLGYKKQCGYWDFMVKNRASGFWSISINKAWRAIPANQASYALRDGNAEDYDDQIFKTLLNEEDRLPRGNLQSIKSMIRDFSSCQDDFGLKPPDGVLKEHTFPWLGFVQYIHVTTGLPHHSKAPRVVLVHKQFAVGTATDMLHLPKNYKLGNVLFGDYVRDEEECGLTLSQTKMGSDCPRAYLEIPLIDISPHPEYSRFGVGNSLAIVKLLRPIKSRKYYFKFLLLSANLGSEGVTHVLCTSGCGIRPGAPIVTHATEGTVQLMGVAAGSAPCIRRSMRNRLNKEPPLYIDVYPYVSWIINFVTANILPRPYPENFKLVDGGPSVSRDGMYNSVRSSDATKPSRDACDYWSWWI</sequence>
<evidence type="ECO:0000313" key="3">
    <source>
        <dbReference type="Proteomes" id="UP001152562"/>
    </source>
</evidence>
<dbReference type="InterPro" id="IPR009003">
    <property type="entry name" value="Peptidase_S1_PA"/>
</dbReference>
<feature type="signal peptide" evidence="1">
    <location>
        <begin position="1"/>
        <end position="22"/>
    </location>
</feature>
<name>A0A9P0TIK8_PIEBR</name>
<reference evidence="2" key="1">
    <citation type="submission" date="2022-05" db="EMBL/GenBank/DDBJ databases">
        <authorList>
            <person name="Okamura Y."/>
        </authorList>
    </citation>
    <scope>NUCLEOTIDE SEQUENCE</scope>
</reference>
<accession>A0A9P0TIK8</accession>